<dbReference type="Proteomes" id="UP000222564">
    <property type="component" value="Unassembled WGS sequence"/>
</dbReference>
<evidence type="ECO:0000256" key="5">
    <source>
        <dbReference type="ARBA" id="ARBA00022741"/>
    </source>
</evidence>
<gene>
    <name evidence="12" type="ORF">P378_20345</name>
</gene>
<dbReference type="InterPro" id="IPR003593">
    <property type="entry name" value="AAA+_ATPase"/>
</dbReference>
<accession>A0A2C6MB46</accession>
<evidence type="ECO:0000259" key="10">
    <source>
        <dbReference type="PROSITE" id="PS50893"/>
    </source>
</evidence>
<keyword evidence="7 9" id="KW-1133">Transmembrane helix</keyword>
<dbReference type="SUPFAM" id="SSF52540">
    <property type="entry name" value="P-loop containing nucleoside triphosphate hydrolases"/>
    <property type="match status" value="1"/>
</dbReference>
<evidence type="ECO:0000256" key="1">
    <source>
        <dbReference type="ARBA" id="ARBA00004141"/>
    </source>
</evidence>
<feature type="domain" description="ABC transporter" evidence="10">
    <location>
        <begin position="233"/>
        <end position="463"/>
    </location>
</feature>
<feature type="transmembrane region" description="Helical" evidence="9">
    <location>
        <begin position="12"/>
        <end position="32"/>
    </location>
</feature>
<dbReference type="EMBL" id="AWQQ01000148">
    <property type="protein sequence ID" value="PHJ36792.1"/>
    <property type="molecule type" value="Genomic_DNA"/>
</dbReference>
<dbReference type="Pfam" id="PF00005">
    <property type="entry name" value="ABC_tran"/>
    <property type="match status" value="1"/>
</dbReference>
<dbReference type="Gene3D" id="3.40.50.300">
    <property type="entry name" value="P-loop containing nucleotide triphosphate hydrolases"/>
    <property type="match status" value="1"/>
</dbReference>
<reference evidence="12 13" key="1">
    <citation type="submission" date="2013-09" db="EMBL/GenBank/DDBJ databases">
        <title>Biodegradation of hydrocarbons in the deep terrestrial subsurface : characterization of a microbial consortium composed of two Desulfotomaculum species originating from a deep geological formation.</title>
        <authorList>
            <person name="Aullo T."/>
            <person name="Berlendis S."/>
            <person name="Lascourreges J.-F."/>
            <person name="Dessort D."/>
            <person name="Saint-Laurent S."/>
            <person name="Schraauwers B."/>
            <person name="Mas J."/>
            <person name="Magot M."/>
            <person name="Ranchou-Peyruse A."/>
        </authorList>
    </citation>
    <scope>NUCLEOTIDE SEQUENCE [LARGE SCALE GENOMIC DNA]</scope>
    <source>
        <strain evidence="12 13">Bs107</strain>
    </source>
</reference>
<dbReference type="GO" id="GO:0005886">
    <property type="term" value="C:plasma membrane"/>
    <property type="evidence" value="ECO:0007669"/>
    <property type="project" value="UniProtKB-SubCell"/>
</dbReference>
<dbReference type="SMART" id="SM00382">
    <property type="entry name" value="AAA"/>
    <property type="match status" value="1"/>
</dbReference>
<comment type="caution">
    <text evidence="12">The sequence shown here is derived from an EMBL/GenBank/DDBJ whole genome shotgun (WGS) entry which is preliminary data.</text>
</comment>
<dbReference type="CDD" id="cd06261">
    <property type="entry name" value="TM_PBP2"/>
    <property type="match status" value="1"/>
</dbReference>
<dbReference type="RefSeq" id="WP_180261181.1">
    <property type="nucleotide sequence ID" value="NZ_AWQQ01000148.1"/>
</dbReference>
<keyword evidence="6" id="KW-0067">ATP-binding</keyword>
<dbReference type="InterPro" id="IPR011867">
    <property type="entry name" value="ModB_ABC"/>
</dbReference>
<comment type="subcellular location">
    <subcellularLocation>
        <location evidence="9">Cell membrane</location>
        <topology evidence="9">Multi-pass membrane protein</topology>
    </subcellularLocation>
    <subcellularLocation>
        <location evidence="1">Membrane</location>
        <topology evidence="1">Multi-pass membrane protein</topology>
    </subcellularLocation>
</comment>
<feature type="domain" description="ABC transmembrane type-1" evidence="11">
    <location>
        <begin position="10"/>
        <end position="212"/>
    </location>
</feature>
<dbReference type="GO" id="GO:0015098">
    <property type="term" value="F:molybdate ion transmembrane transporter activity"/>
    <property type="evidence" value="ECO:0007669"/>
    <property type="project" value="InterPro"/>
</dbReference>
<dbReference type="InterPro" id="IPR027417">
    <property type="entry name" value="P-loop_NTPase"/>
</dbReference>
<feature type="transmembrane region" description="Helical" evidence="9">
    <location>
        <begin position="163"/>
        <end position="186"/>
    </location>
</feature>
<dbReference type="PROSITE" id="PS00211">
    <property type="entry name" value="ABC_TRANSPORTER_1"/>
    <property type="match status" value="1"/>
</dbReference>
<keyword evidence="13" id="KW-1185">Reference proteome</keyword>
<evidence type="ECO:0000313" key="13">
    <source>
        <dbReference type="Proteomes" id="UP000222564"/>
    </source>
</evidence>
<dbReference type="InterPro" id="IPR050093">
    <property type="entry name" value="ABC_SmlMolc_Importer"/>
</dbReference>
<dbReference type="InterPro" id="IPR017871">
    <property type="entry name" value="ABC_transporter-like_CS"/>
</dbReference>
<dbReference type="NCBIfam" id="NF038017">
    <property type="entry name" value="ABC_perm1"/>
    <property type="match status" value="1"/>
</dbReference>
<evidence type="ECO:0000256" key="7">
    <source>
        <dbReference type="ARBA" id="ARBA00022989"/>
    </source>
</evidence>
<dbReference type="InterPro" id="IPR000515">
    <property type="entry name" value="MetI-like"/>
</dbReference>
<evidence type="ECO:0000256" key="6">
    <source>
        <dbReference type="ARBA" id="ARBA00022840"/>
    </source>
</evidence>
<keyword evidence="5" id="KW-0547">Nucleotide-binding</keyword>
<dbReference type="InterPro" id="IPR035906">
    <property type="entry name" value="MetI-like_sf"/>
</dbReference>
<dbReference type="GO" id="GO:0016887">
    <property type="term" value="F:ATP hydrolysis activity"/>
    <property type="evidence" value="ECO:0007669"/>
    <property type="project" value="InterPro"/>
</dbReference>
<evidence type="ECO:0000256" key="8">
    <source>
        <dbReference type="ARBA" id="ARBA00023136"/>
    </source>
</evidence>
<dbReference type="AlphaFoldDB" id="A0A2C6MB46"/>
<comment type="similarity">
    <text evidence="9">Belongs to the binding-protein-dependent transport system permease family.</text>
</comment>
<name>A0A2C6MB46_9FIRM</name>
<organism evidence="12 13">
    <name type="scientific">Desulforamulus profundi</name>
    <dbReference type="NCBI Taxonomy" id="1383067"/>
    <lineage>
        <taxon>Bacteria</taxon>
        <taxon>Bacillati</taxon>
        <taxon>Bacillota</taxon>
        <taxon>Clostridia</taxon>
        <taxon>Eubacteriales</taxon>
        <taxon>Peptococcaceae</taxon>
        <taxon>Desulforamulus</taxon>
    </lineage>
</organism>
<dbReference type="PROSITE" id="PS50928">
    <property type="entry name" value="ABC_TM1"/>
    <property type="match status" value="1"/>
</dbReference>
<dbReference type="Pfam" id="PF09582">
    <property type="entry name" value="AnfO_nitrog"/>
    <property type="match status" value="1"/>
</dbReference>
<dbReference type="PANTHER" id="PTHR42781">
    <property type="entry name" value="SPERMIDINE/PUTRESCINE IMPORT ATP-BINDING PROTEIN POTA"/>
    <property type="match status" value="1"/>
</dbReference>
<feature type="transmembrane region" description="Helical" evidence="9">
    <location>
        <begin position="193"/>
        <end position="214"/>
    </location>
</feature>
<dbReference type="Gene3D" id="1.10.3720.10">
    <property type="entry name" value="MetI-like"/>
    <property type="match status" value="1"/>
</dbReference>
<evidence type="ECO:0000256" key="4">
    <source>
        <dbReference type="ARBA" id="ARBA00022692"/>
    </source>
</evidence>
<feature type="transmembrane region" description="Helical" evidence="9">
    <location>
        <begin position="44"/>
        <end position="67"/>
    </location>
</feature>
<dbReference type="PANTHER" id="PTHR42781:SF4">
    <property type="entry name" value="SPERMIDINE_PUTRESCINE IMPORT ATP-BINDING PROTEIN POTA"/>
    <property type="match status" value="1"/>
</dbReference>
<sequence>MENPMVWQAVSLSLKVALMALANVVVVGLVLARMMARRQFPGKTVLEAFLTLPLVLPPSVIGFLLLVLLGKHGPIGQLAEQLWHRPILFTTAAAVIAATVVAFPLFYQSVRAAFEGVDPRYEQAARILGAGEFKVFFTVTLPLAWPGVLAGLVMAFARALGEFGATLMVAGNIPGVSQTIPLAIYFTAEAGDYNTASFLVVVVSLVCLSIMVWLNCWTGTGCQNGRGRGGKRVFRASVYKKLPSFAVDIDVQVANEILVLLGPSGSGKTTFLQCIAGLVRQDGGKIELKDRVLFDSGRGINLSPRERRVGYVFQDYLLFPHMTIWKNVLYGCRGKKQACWDKAQKVLEMVGIAHLKDRFPGQISGGEKQRAALARALMAEPEILLLDEPLSALDPLTRYRLQKELIDLHEKMNIPFILVTHDVREAHLLGHRVITLEKGRITDIRPGRGMSVVKPVEKRPGCFQVSIKEVQEQRLGLTAQQVLIPFLDRGHFASLEITCHHVPPWLKNELAERKLSCQVDRIDEERMKILIIREQLLCGED</sequence>
<dbReference type="NCBIfam" id="TIGR02141">
    <property type="entry name" value="modB_ABC"/>
    <property type="match status" value="1"/>
</dbReference>
<proteinExistence type="inferred from homology"/>
<dbReference type="InterPro" id="IPR003439">
    <property type="entry name" value="ABC_transporter-like_ATP-bd"/>
</dbReference>
<dbReference type="PROSITE" id="PS50893">
    <property type="entry name" value="ABC_TRANSPORTER_2"/>
    <property type="match status" value="1"/>
</dbReference>
<evidence type="ECO:0000313" key="12">
    <source>
        <dbReference type="EMBL" id="PHJ36792.1"/>
    </source>
</evidence>
<evidence type="ECO:0000256" key="3">
    <source>
        <dbReference type="ARBA" id="ARBA00022505"/>
    </source>
</evidence>
<dbReference type="SUPFAM" id="SSF161098">
    <property type="entry name" value="MetI-like"/>
    <property type="match status" value="1"/>
</dbReference>
<evidence type="ECO:0000256" key="2">
    <source>
        <dbReference type="ARBA" id="ARBA00022448"/>
    </source>
</evidence>
<keyword evidence="4 9" id="KW-0812">Transmembrane</keyword>
<evidence type="ECO:0000259" key="11">
    <source>
        <dbReference type="PROSITE" id="PS50928"/>
    </source>
</evidence>
<dbReference type="InterPro" id="IPR014287">
    <property type="entry name" value="Nase_Fe-Fe_AnfO"/>
</dbReference>
<evidence type="ECO:0000256" key="9">
    <source>
        <dbReference type="RuleBase" id="RU363032"/>
    </source>
</evidence>
<dbReference type="GO" id="GO:0005524">
    <property type="term" value="F:ATP binding"/>
    <property type="evidence" value="ECO:0007669"/>
    <property type="project" value="UniProtKB-KW"/>
</dbReference>
<feature type="transmembrane region" description="Helical" evidence="9">
    <location>
        <begin position="135"/>
        <end position="157"/>
    </location>
</feature>
<keyword evidence="8 9" id="KW-0472">Membrane</keyword>
<keyword evidence="2 9" id="KW-0813">Transport</keyword>
<dbReference type="InterPro" id="IPR049783">
    <property type="entry name" value="ABC_perm_TupB-like"/>
</dbReference>
<keyword evidence="3" id="KW-0500">Molybdenum</keyword>
<feature type="transmembrane region" description="Helical" evidence="9">
    <location>
        <begin position="87"/>
        <end position="107"/>
    </location>
</feature>
<dbReference type="Pfam" id="PF00528">
    <property type="entry name" value="BPD_transp_1"/>
    <property type="match status" value="1"/>
</dbReference>
<protein>
    <submittedName>
        <fullName evidence="12">Maltoporin</fullName>
    </submittedName>
</protein>